<feature type="active site" description="Proton donor/acceptor" evidence="3">
    <location>
        <position position="181"/>
    </location>
</feature>
<keyword evidence="7" id="KW-1185">Reference proteome</keyword>
<dbReference type="PIRSF" id="PIRSF006241">
    <property type="entry name" value="HyI"/>
    <property type="match status" value="1"/>
</dbReference>
<dbReference type="OrthoDB" id="9786584at2"/>
<evidence type="ECO:0000256" key="4">
    <source>
        <dbReference type="SAM" id="SignalP"/>
    </source>
</evidence>
<dbReference type="InterPro" id="IPR036237">
    <property type="entry name" value="Xyl_isomerase-like_sf"/>
</dbReference>
<evidence type="ECO:0000256" key="1">
    <source>
        <dbReference type="ARBA" id="ARBA00023235"/>
    </source>
</evidence>
<evidence type="ECO:0000256" key="2">
    <source>
        <dbReference type="PIRNR" id="PIRNR006241"/>
    </source>
</evidence>
<evidence type="ECO:0000313" key="6">
    <source>
        <dbReference type="EMBL" id="ADV61830.1"/>
    </source>
</evidence>
<dbReference type="InterPro" id="IPR050417">
    <property type="entry name" value="Sugar_Epim/Isomerase"/>
</dbReference>
<dbReference type="PANTHER" id="PTHR43489">
    <property type="entry name" value="ISOMERASE"/>
    <property type="match status" value="1"/>
</dbReference>
<dbReference type="FunCoup" id="E8R6C9">
    <property type="interactions" value="113"/>
</dbReference>
<keyword evidence="1 2" id="KW-0413">Isomerase</keyword>
<evidence type="ECO:0000259" key="5">
    <source>
        <dbReference type="Pfam" id="PF01261"/>
    </source>
</evidence>
<dbReference type="Proteomes" id="UP000008631">
    <property type="component" value="Chromosome"/>
</dbReference>
<dbReference type="AlphaFoldDB" id="E8R6C9"/>
<dbReference type="GO" id="GO:0016853">
    <property type="term" value="F:isomerase activity"/>
    <property type="evidence" value="ECO:0007669"/>
    <property type="project" value="UniProtKB-KW"/>
</dbReference>
<comment type="similarity">
    <text evidence="2">Belongs to the hyi family.</text>
</comment>
<name>E8R6C9_ISOPI</name>
<dbReference type="InterPro" id="IPR013022">
    <property type="entry name" value="Xyl_isomerase-like_TIM-brl"/>
</dbReference>
<evidence type="ECO:0000256" key="3">
    <source>
        <dbReference type="PIRSR" id="PIRSR006241-50"/>
    </source>
</evidence>
<feature type="active site" description="Proton donor/acceptor" evidence="3">
    <location>
        <position position="279"/>
    </location>
</feature>
<dbReference type="Gene3D" id="3.20.20.150">
    <property type="entry name" value="Divalent-metal-dependent TIM barrel enzymes"/>
    <property type="match status" value="1"/>
</dbReference>
<dbReference type="eggNOG" id="COG3622">
    <property type="taxonomic scope" value="Bacteria"/>
</dbReference>
<dbReference type="InParanoid" id="E8R6C9"/>
<keyword evidence="4" id="KW-0732">Signal</keyword>
<organism evidence="6 7">
    <name type="scientific">Isosphaera pallida (strain ATCC 43644 / DSM 9630 / IS1B)</name>
    <dbReference type="NCBI Taxonomy" id="575540"/>
    <lineage>
        <taxon>Bacteria</taxon>
        <taxon>Pseudomonadati</taxon>
        <taxon>Planctomycetota</taxon>
        <taxon>Planctomycetia</taxon>
        <taxon>Isosphaerales</taxon>
        <taxon>Isosphaeraceae</taxon>
        <taxon>Isosphaera</taxon>
    </lineage>
</organism>
<evidence type="ECO:0000313" key="7">
    <source>
        <dbReference type="Proteomes" id="UP000008631"/>
    </source>
</evidence>
<dbReference type="KEGG" id="ipa:Isop_1244"/>
<feature type="domain" description="Xylose isomerase-like TIM barrel" evidence="5">
    <location>
        <begin position="59"/>
        <end position="288"/>
    </location>
</feature>
<dbReference type="InterPro" id="IPR026040">
    <property type="entry name" value="HyI-like"/>
</dbReference>
<gene>
    <name evidence="6" type="ordered locus">Isop_1244</name>
</gene>
<proteinExistence type="inferred from homology"/>
<sequence>MNRRQFVAASLASATALQVHPASASSNHIGAAGRFKLAYAPHFGMFRASAGEDLIDQLKFMADQGFTALEDNPMKGRPIQEQERIASELERLKMRMGVFVAHGDFKRPTFASGDKAMADQVLKDIADSIEVAKRVNATWMTVVPGAFDPRLEPGYQTANVVELLRRCVELCEPAGVVMVLEPLNPWRDHPGLFLTKAPQAYEICRAVNSPSCKILFDIYHQQITEGNLIPNIERCWNEIGYFQTGDNPGRKEPTTGEINYKTIFKFLYSKGYDGIIGMEHGNSRPGVEGEQAVINAYLECDSF</sequence>
<dbReference type="PANTHER" id="PTHR43489:SF3">
    <property type="entry name" value="XYLOSE ISOMERASE DOMAIN PROTEIN TIM BARREL"/>
    <property type="match status" value="1"/>
</dbReference>
<dbReference type="EMBL" id="CP002353">
    <property type="protein sequence ID" value="ADV61830.1"/>
    <property type="molecule type" value="Genomic_DNA"/>
</dbReference>
<feature type="signal peptide" evidence="4">
    <location>
        <begin position="1"/>
        <end position="24"/>
    </location>
</feature>
<feature type="chain" id="PRO_5003226331" evidence="4">
    <location>
        <begin position="25"/>
        <end position="303"/>
    </location>
</feature>
<dbReference type="HOGENOM" id="CLU_050006_1_2_0"/>
<dbReference type="STRING" id="575540.Isop_1244"/>
<reference key="1">
    <citation type="submission" date="2010-11" db="EMBL/GenBank/DDBJ databases">
        <title>The complete sequence of chromosome of Isophaera pallida ATCC 43644.</title>
        <authorList>
            <consortium name="US DOE Joint Genome Institute (JGI-PGF)"/>
            <person name="Lucas S."/>
            <person name="Copeland A."/>
            <person name="Lapidus A."/>
            <person name="Bruce D."/>
            <person name="Goodwin L."/>
            <person name="Pitluck S."/>
            <person name="Kyrpides N."/>
            <person name="Mavromatis K."/>
            <person name="Pagani I."/>
            <person name="Ivanova N."/>
            <person name="Saunders E."/>
            <person name="Brettin T."/>
            <person name="Detter J.C."/>
            <person name="Han C."/>
            <person name="Tapia R."/>
            <person name="Land M."/>
            <person name="Hauser L."/>
            <person name="Markowitz V."/>
            <person name="Cheng J.-F."/>
            <person name="Hugenholtz P."/>
            <person name="Woyke T."/>
            <person name="Wu D."/>
            <person name="Eisen J.A."/>
        </authorList>
    </citation>
    <scope>NUCLEOTIDE SEQUENCE</scope>
    <source>
        <strain>ATCC 43644</strain>
    </source>
</reference>
<dbReference type="Pfam" id="PF01261">
    <property type="entry name" value="AP_endonuc_2"/>
    <property type="match status" value="1"/>
</dbReference>
<dbReference type="SUPFAM" id="SSF51658">
    <property type="entry name" value="Xylose isomerase-like"/>
    <property type="match status" value="1"/>
</dbReference>
<reference evidence="6 7" key="2">
    <citation type="journal article" date="2011" name="Stand. Genomic Sci.">
        <title>Complete genome sequence of Isosphaera pallida type strain (IS1B).</title>
        <authorList>
            <consortium name="US DOE Joint Genome Institute (JGI-PGF)"/>
            <person name="Goker M."/>
            <person name="Cleland D."/>
            <person name="Saunders E."/>
            <person name="Lapidus A."/>
            <person name="Nolan M."/>
            <person name="Lucas S."/>
            <person name="Hammon N."/>
            <person name="Deshpande S."/>
            <person name="Cheng J.F."/>
            <person name="Tapia R."/>
            <person name="Han C."/>
            <person name="Goodwin L."/>
            <person name="Pitluck S."/>
            <person name="Liolios K."/>
            <person name="Pagani I."/>
            <person name="Ivanova N."/>
            <person name="Mavromatis K."/>
            <person name="Pati A."/>
            <person name="Chen A."/>
            <person name="Palaniappan K."/>
            <person name="Land M."/>
            <person name="Hauser L."/>
            <person name="Chang Y.J."/>
            <person name="Jeffries C.D."/>
            <person name="Detter J.C."/>
            <person name="Beck B."/>
            <person name="Woyke T."/>
            <person name="Bristow J."/>
            <person name="Eisen J.A."/>
            <person name="Markowitz V."/>
            <person name="Hugenholtz P."/>
            <person name="Kyrpides N.C."/>
            <person name="Klenk H.P."/>
        </authorList>
    </citation>
    <scope>NUCLEOTIDE SEQUENCE [LARGE SCALE GENOMIC DNA]</scope>
    <source>
        <strain evidence="7">ATCC 43644 / DSM 9630 / IS1B</strain>
    </source>
</reference>
<protein>
    <submittedName>
        <fullName evidence="6">Xylose isomerase domain-containing protein TIM barrel</fullName>
    </submittedName>
</protein>
<dbReference type="RefSeq" id="WP_013564119.1">
    <property type="nucleotide sequence ID" value="NC_014962.1"/>
</dbReference>
<accession>E8R6C9</accession>